<keyword evidence="3" id="KW-1185">Reference proteome</keyword>
<keyword evidence="1" id="KW-0472">Membrane</keyword>
<dbReference type="OrthoDB" id="5105562at2"/>
<evidence type="ECO:0000313" key="3">
    <source>
        <dbReference type="Proteomes" id="UP000272015"/>
    </source>
</evidence>
<evidence type="ECO:0000256" key="1">
    <source>
        <dbReference type="SAM" id="Phobius"/>
    </source>
</evidence>
<evidence type="ECO:0008006" key="4">
    <source>
        <dbReference type="Google" id="ProtNLM"/>
    </source>
</evidence>
<dbReference type="RefSeq" id="WP_119974567.1">
    <property type="nucleotide sequence ID" value="NZ_JBHSQA010000001.1"/>
</dbReference>
<feature type="transmembrane region" description="Helical" evidence="1">
    <location>
        <begin position="6"/>
        <end position="28"/>
    </location>
</feature>
<keyword evidence="1" id="KW-0812">Transmembrane</keyword>
<proteinExistence type="predicted"/>
<sequence>MSGAFWWVPSVVVLALVVAGIALVVTLLRRRTAALRGAATAAAAALAREAAISLVRADDLVESSTDELDFALAQFGESATRDFAAALAASRRQLSEAFALQQKLDDAVPDSPAERDRWNQQIRALAEEAGQRLVDQERDFDTKRGVEREAPRRLELLRRQLDRIDDRLSSGAATIDRLRQSYAEHALAPISGNVERARTALTLAQQAVAAADIRLAEGAAEPVGEQLRAAEHALFQATAQLDAIEAGEDQLHRGFATLGQALAAVTAELAEARTLRDVHEESETSADLNRAISGAAAVLAELREPTRLSDPAVDLARLETARDGLDVIRSEARNRQLRLDNARTALAGALLTVRSQLTVTHAYIGANRGRIGAGARTRLAEAERQLALALAEADPVVALDTARRAMTHATDADALAHYDAR</sequence>
<reference evidence="2 3" key="1">
    <citation type="submission" date="2018-09" db="EMBL/GenBank/DDBJ databases">
        <title>Novel species of Cryobacterium.</title>
        <authorList>
            <person name="Liu Q."/>
            <person name="Xin Y.-H."/>
        </authorList>
    </citation>
    <scope>NUCLEOTIDE SEQUENCE [LARGE SCALE GENOMIC DNA]</scope>
    <source>
        <strain evidence="2 3">Hh39</strain>
    </source>
</reference>
<accession>A0A3A5MR54</accession>
<dbReference type="EMBL" id="QZVS01000082">
    <property type="protein sequence ID" value="RJT88496.1"/>
    <property type="molecule type" value="Genomic_DNA"/>
</dbReference>
<name>A0A3A5MR54_9MICO</name>
<dbReference type="Proteomes" id="UP000272015">
    <property type="component" value="Unassembled WGS sequence"/>
</dbReference>
<gene>
    <name evidence="2" type="ORF">D6T64_10195</name>
</gene>
<protein>
    <recommendedName>
        <fullName evidence="4">TPM domain-containing protein</fullName>
    </recommendedName>
</protein>
<keyword evidence="1" id="KW-1133">Transmembrane helix</keyword>
<dbReference type="AlphaFoldDB" id="A0A3A5MR54"/>
<organism evidence="2 3">
    <name type="scientific">Cryobacterium melibiosiphilum</name>
    <dbReference type="NCBI Taxonomy" id="995039"/>
    <lineage>
        <taxon>Bacteria</taxon>
        <taxon>Bacillati</taxon>
        <taxon>Actinomycetota</taxon>
        <taxon>Actinomycetes</taxon>
        <taxon>Micrococcales</taxon>
        <taxon>Microbacteriaceae</taxon>
        <taxon>Cryobacterium</taxon>
    </lineage>
</organism>
<comment type="caution">
    <text evidence="2">The sequence shown here is derived from an EMBL/GenBank/DDBJ whole genome shotgun (WGS) entry which is preliminary data.</text>
</comment>
<evidence type="ECO:0000313" key="2">
    <source>
        <dbReference type="EMBL" id="RJT88496.1"/>
    </source>
</evidence>